<feature type="region of interest" description="Disordered" evidence="1">
    <location>
        <begin position="122"/>
        <end position="144"/>
    </location>
</feature>
<organism evidence="2 3">
    <name type="scientific">Tetradesmus obliquus</name>
    <name type="common">Green alga</name>
    <name type="synonym">Acutodesmus obliquus</name>
    <dbReference type="NCBI Taxonomy" id="3088"/>
    <lineage>
        <taxon>Eukaryota</taxon>
        <taxon>Viridiplantae</taxon>
        <taxon>Chlorophyta</taxon>
        <taxon>core chlorophytes</taxon>
        <taxon>Chlorophyceae</taxon>
        <taxon>CS clade</taxon>
        <taxon>Sphaeropleales</taxon>
        <taxon>Scenedesmaceae</taxon>
        <taxon>Tetradesmus</taxon>
    </lineage>
</organism>
<dbReference type="InterPro" id="IPR026319">
    <property type="entry name" value="ZC2HC1A/B-like"/>
</dbReference>
<protein>
    <submittedName>
        <fullName evidence="2">Uncharacterized protein</fullName>
    </submittedName>
</protein>
<gene>
    <name evidence="2" type="ORF">OEZ85_000409</name>
</gene>
<accession>A0ABY8UQ73</accession>
<name>A0ABY8UQ73_TETOB</name>
<evidence type="ECO:0000313" key="2">
    <source>
        <dbReference type="EMBL" id="WIA23724.1"/>
    </source>
</evidence>
<proteinExistence type="predicted"/>
<evidence type="ECO:0000313" key="3">
    <source>
        <dbReference type="Proteomes" id="UP001244341"/>
    </source>
</evidence>
<dbReference type="PANTHER" id="PTHR13555">
    <property type="entry name" value="C2H2 ZINC FINGER CGI-62-RELATED"/>
    <property type="match status" value="1"/>
</dbReference>
<dbReference type="PANTHER" id="PTHR13555:SF68">
    <property type="entry name" value="ZINC FINGER PROTEIN 474"/>
    <property type="match status" value="1"/>
</dbReference>
<dbReference type="Pfam" id="PF13913">
    <property type="entry name" value="zf-C2HC_2"/>
    <property type="match status" value="2"/>
</dbReference>
<dbReference type="Proteomes" id="UP001244341">
    <property type="component" value="Chromosome 16b"/>
</dbReference>
<sequence length="349" mass="35134">MCASCVGSNTAAKVPASSLLIHVPQCAAKWCQQHNAAAAPAAPPELPSSAEQLPRGAAAVEAFNAAMSSYWQQAALQRLEALASHSKVCTAERPHKPLPKPHPAAAAAGHICGDMCLDTSGPKQSPSSAGSGGPGSSGKAKAGAAAALSSGGGHICGDMCLDTSGPRSPPTKSGSGGPGRMPRALVCYLCGGQFFAKSLPIHLPQCQANLPIHLPQCQAKWMQQQMLLPPAQRLPLPQSPAALSGALPAAGRALQPPAALSGALGGGGTALPAAGRALQLEALSGVLGGGTALPAAGRALQEFNDAAFDTFNSASLVPCQACGRTFRPEALAHHAKHCTPDKPMRGPRQ</sequence>
<dbReference type="Gene3D" id="3.30.160.60">
    <property type="entry name" value="Classic Zinc Finger"/>
    <property type="match status" value="1"/>
</dbReference>
<dbReference type="EMBL" id="CP126223">
    <property type="protein sequence ID" value="WIA23724.1"/>
    <property type="molecule type" value="Genomic_DNA"/>
</dbReference>
<keyword evidence="3" id="KW-1185">Reference proteome</keyword>
<reference evidence="2 3" key="1">
    <citation type="submission" date="2023-05" db="EMBL/GenBank/DDBJ databases">
        <title>A 100% complete, gapless, phased diploid assembly of the Scenedesmus obliquus UTEX 3031 genome.</title>
        <authorList>
            <person name="Biondi T.C."/>
            <person name="Hanschen E.R."/>
            <person name="Kwon T."/>
            <person name="Eng W."/>
            <person name="Kruse C.P.S."/>
            <person name="Koehler S.I."/>
            <person name="Kunde Y."/>
            <person name="Gleasner C.D."/>
            <person name="You Mak K.T."/>
            <person name="Polle J."/>
            <person name="Hovde B.T."/>
            <person name="Starkenburg S.R."/>
        </authorList>
    </citation>
    <scope>NUCLEOTIDE SEQUENCE [LARGE SCALE GENOMIC DNA]</scope>
    <source>
        <strain evidence="2 3">DOE0152z</strain>
    </source>
</reference>
<evidence type="ECO:0000256" key="1">
    <source>
        <dbReference type="SAM" id="MobiDB-lite"/>
    </source>
</evidence>